<evidence type="ECO:0000313" key="4">
    <source>
        <dbReference type="Proteomes" id="UP001162031"/>
    </source>
</evidence>
<accession>A0AAV0UD87</accession>
<feature type="transmembrane region" description="Helical" evidence="2">
    <location>
        <begin position="16"/>
        <end position="36"/>
    </location>
</feature>
<dbReference type="PANTHER" id="PTHR34126">
    <property type="entry name" value="PEROXISOME BIOGENESIS PROTEIN 22"/>
    <property type="match status" value="1"/>
</dbReference>
<keyword evidence="4" id="KW-1185">Reference proteome</keyword>
<protein>
    <submittedName>
        <fullName evidence="3">Uncharacterized protein</fullName>
    </submittedName>
</protein>
<sequence length="263" mass="28729">MSAKSSDVVDSMIDDSLLGILIILLVLMLSTGYVYLQQLRQGGAQQQQPPQRRGPATNASLSSRTVSTAAALASSSERALLSSTDFTDRQRRLHSQLPMRNGTRIVTISAAALFQTDTSHALSWTSDDVPALLSDLLHVADVYVLCKANDEKDTQHMLRVREWLTTHAALTNADTAGRGLQAHKILFCTTSTGKIAFVRQIEPHVHVDVDAAVVRDLEKHVPRIVHISTSSEDVVVPLIPNVIHVSDSFAGYFSLISSLERPK</sequence>
<dbReference type="GO" id="GO:0007031">
    <property type="term" value="P:peroxisome organization"/>
    <property type="evidence" value="ECO:0007669"/>
    <property type="project" value="InterPro"/>
</dbReference>
<keyword evidence="2" id="KW-1133">Transmembrane helix</keyword>
<gene>
    <name evidence="3" type="ORF">HBR001_LOCUS6305</name>
</gene>
<comment type="caution">
    <text evidence="3">The sequence shown here is derived from an EMBL/GenBank/DDBJ whole genome shotgun (WGS) entry which is preliminary data.</text>
</comment>
<reference evidence="3" key="1">
    <citation type="submission" date="2022-12" db="EMBL/GenBank/DDBJ databases">
        <authorList>
            <person name="Webb A."/>
        </authorList>
    </citation>
    <scope>NUCLEOTIDE SEQUENCE</scope>
    <source>
        <strain evidence="3">Hp1</strain>
    </source>
</reference>
<dbReference type="Proteomes" id="UP001162031">
    <property type="component" value="Unassembled WGS sequence"/>
</dbReference>
<dbReference type="EMBL" id="CANTFL010001244">
    <property type="protein sequence ID" value="CAI5734885.1"/>
    <property type="molecule type" value="Genomic_DNA"/>
</dbReference>
<evidence type="ECO:0000256" key="2">
    <source>
        <dbReference type="SAM" id="Phobius"/>
    </source>
</evidence>
<dbReference type="Pfam" id="PF22978">
    <property type="entry name" value="HAD_Pex22"/>
    <property type="match status" value="1"/>
</dbReference>
<dbReference type="PANTHER" id="PTHR34126:SF1">
    <property type="entry name" value="PEROXISOME BIOGENESIS PROTEIN 22"/>
    <property type="match status" value="1"/>
</dbReference>
<name>A0AAV0UD87_HYABA</name>
<organism evidence="3 4">
    <name type="scientific">Hyaloperonospora brassicae</name>
    <name type="common">Brassica downy mildew</name>
    <name type="synonym">Peronospora brassicae</name>
    <dbReference type="NCBI Taxonomy" id="162125"/>
    <lineage>
        <taxon>Eukaryota</taxon>
        <taxon>Sar</taxon>
        <taxon>Stramenopiles</taxon>
        <taxon>Oomycota</taxon>
        <taxon>Peronosporomycetes</taxon>
        <taxon>Peronosporales</taxon>
        <taxon>Peronosporaceae</taxon>
        <taxon>Hyaloperonospora</taxon>
    </lineage>
</organism>
<evidence type="ECO:0000313" key="3">
    <source>
        <dbReference type="EMBL" id="CAI5734885.1"/>
    </source>
</evidence>
<dbReference type="AlphaFoldDB" id="A0AAV0UD87"/>
<keyword evidence="2" id="KW-0812">Transmembrane</keyword>
<feature type="region of interest" description="Disordered" evidence="1">
    <location>
        <begin position="43"/>
        <end position="63"/>
    </location>
</feature>
<proteinExistence type="predicted"/>
<evidence type="ECO:0000256" key="1">
    <source>
        <dbReference type="SAM" id="MobiDB-lite"/>
    </source>
</evidence>
<dbReference type="InterPro" id="IPR037485">
    <property type="entry name" value="PEX22"/>
</dbReference>
<keyword evidence="2" id="KW-0472">Membrane</keyword>